<proteinExistence type="predicted"/>
<dbReference type="PROSITE" id="PS50086">
    <property type="entry name" value="TBC_RABGAP"/>
    <property type="match status" value="1"/>
</dbReference>
<dbReference type="Proteomes" id="UP001497522">
    <property type="component" value="Chromosome 16"/>
</dbReference>
<feature type="domain" description="Rab-GAP TBC" evidence="2">
    <location>
        <begin position="78"/>
        <end position="342"/>
    </location>
</feature>
<feature type="region of interest" description="Disordered" evidence="1">
    <location>
        <begin position="1"/>
        <end position="24"/>
    </location>
</feature>
<dbReference type="InterPro" id="IPR000195">
    <property type="entry name" value="Rab-GAP-TBC_dom"/>
</dbReference>
<dbReference type="PANTHER" id="PTHR22957">
    <property type="entry name" value="TBC1 DOMAIN FAMILY MEMBER GTPASE-ACTIVATING PROTEIN"/>
    <property type="match status" value="1"/>
</dbReference>
<gene>
    <name evidence="3" type="ORF">CSSPJE1EN2_LOCUS9829</name>
</gene>
<organism evidence="3 4">
    <name type="scientific">Sphagnum jensenii</name>
    <dbReference type="NCBI Taxonomy" id="128206"/>
    <lineage>
        <taxon>Eukaryota</taxon>
        <taxon>Viridiplantae</taxon>
        <taxon>Streptophyta</taxon>
        <taxon>Embryophyta</taxon>
        <taxon>Bryophyta</taxon>
        <taxon>Sphagnophytina</taxon>
        <taxon>Sphagnopsida</taxon>
        <taxon>Sphagnales</taxon>
        <taxon>Sphagnaceae</taxon>
        <taxon>Sphagnum</taxon>
    </lineage>
</organism>
<dbReference type="SMART" id="SM00164">
    <property type="entry name" value="TBC"/>
    <property type="match status" value="1"/>
</dbReference>
<name>A0ABP1AWA7_9BRYO</name>
<dbReference type="Gene3D" id="1.10.472.80">
    <property type="entry name" value="Ypt/Rab-GAP domain of gyp1p, domain 3"/>
    <property type="match status" value="1"/>
</dbReference>
<protein>
    <recommendedName>
        <fullName evidence="2">Rab-GAP TBC domain-containing protein</fullName>
    </recommendedName>
</protein>
<dbReference type="SUPFAM" id="SSF47923">
    <property type="entry name" value="Ypt/Rab-GAP domain of gyp1p"/>
    <property type="match status" value="2"/>
</dbReference>
<dbReference type="Gene3D" id="1.10.8.270">
    <property type="entry name" value="putative rabgap domain of human tbc1 domain family member 14 like domains"/>
    <property type="match status" value="1"/>
</dbReference>
<evidence type="ECO:0000259" key="2">
    <source>
        <dbReference type="PROSITE" id="PS50086"/>
    </source>
</evidence>
<dbReference type="InterPro" id="IPR035969">
    <property type="entry name" value="Rab-GAP_TBC_sf"/>
</dbReference>
<evidence type="ECO:0000313" key="3">
    <source>
        <dbReference type="EMBL" id="CAK9866834.1"/>
    </source>
</evidence>
<accession>A0ABP1AWA7</accession>
<dbReference type="Pfam" id="PF00566">
    <property type="entry name" value="RabGAP-TBC"/>
    <property type="match status" value="1"/>
</dbReference>
<reference evidence="3" key="1">
    <citation type="submission" date="2024-03" db="EMBL/GenBank/DDBJ databases">
        <authorList>
            <consortium name="ELIXIR-Norway"/>
            <consortium name="Elixir Norway"/>
        </authorList>
    </citation>
    <scope>NUCLEOTIDE SEQUENCE</scope>
</reference>
<sequence>MGASSTAAQGGGGAAAAAMSSDDDPYRVRPDCLVDTAPARFHPKAGKTLSPRAWRAAFDAEGHLIRMDKVLKRVRRGGIDPSIRGEVWEFLLGCFAPNSSAEEREALRSTRRADYAKLKAECRAMDDAVGSGQVVTAARIHEEEEYDNSNNEHRLLEEEEEQQTSLGQKEEEDNNGNGICQANENKKTQWRLNLHQIGLDVVRTDRMLQFYERQENLGKLWDILAVYCWLDPDIGYCQGMSDFCSPVALIFADEADAFWCFERIMHRVRESFKCTDQSVGVQKQLETLAILMKVLDPKLHEHLDSIGGGNYIFAFRMVMVHFRREFSFQDTLYLWEMMWALEYVPLHISSKQDVHNNNNMMRSWIFRRKYKGRGKFDAQNLKYGAVSVPGGTAPLALYCAAAIFEMQRKPLLKQTQGLDEVLKLLNDVTGKVDAKEACKSALKLHKKYLIKVRKQVQSQQ</sequence>
<feature type="region of interest" description="Disordered" evidence="1">
    <location>
        <begin position="143"/>
        <end position="180"/>
    </location>
</feature>
<keyword evidence="4" id="KW-1185">Reference proteome</keyword>
<evidence type="ECO:0000313" key="4">
    <source>
        <dbReference type="Proteomes" id="UP001497522"/>
    </source>
</evidence>
<evidence type="ECO:0000256" key="1">
    <source>
        <dbReference type="SAM" id="MobiDB-lite"/>
    </source>
</evidence>
<dbReference type="PANTHER" id="PTHR22957:SF689">
    <property type="entry name" value="TBC1 DOMAIN FAMILY MEMBER 15-LIKE"/>
    <property type="match status" value="1"/>
</dbReference>
<dbReference type="EMBL" id="OZ023717">
    <property type="protein sequence ID" value="CAK9866834.1"/>
    <property type="molecule type" value="Genomic_DNA"/>
</dbReference>